<dbReference type="Proteomes" id="UP000013563">
    <property type="component" value="Chromosome"/>
</dbReference>
<sequence length="113" mass="11840">MRPGRLNLLRLGQVALDQGAFHAVAAQPGAGDLGVIGERDFELLAVVGAVPRDLARRQVVVAVGLIAHGSEATAPQDTISHGRYSFRSCEPWALLVGCVLATGSGWQTLRPSA</sequence>
<evidence type="ECO:0000313" key="1">
    <source>
        <dbReference type="EMBL" id="AGL23675.1"/>
    </source>
</evidence>
<gene>
    <name evidence="1" type="ORF">I917_14455</name>
</gene>
<name>R4LYV4_MYCTX</name>
<dbReference type="AlphaFoldDB" id="R4LYV4"/>
<dbReference type="HOGENOM" id="CLU_2130734_0_0_11"/>
<accession>R4LYV4</accession>
<proteinExistence type="predicted"/>
<dbReference type="KEGG" id="mtuh:I917_14455"/>
<evidence type="ECO:0000313" key="2">
    <source>
        <dbReference type="Proteomes" id="UP000013563"/>
    </source>
</evidence>
<protein>
    <submittedName>
        <fullName evidence="1">Uncharacterized protein</fullName>
    </submittedName>
</protein>
<dbReference type="BioCyc" id="MTUB1304279:G13AB-1927-MONOMER"/>
<dbReference type="EMBL" id="CP004886">
    <property type="protein sequence ID" value="AGL23675.1"/>
    <property type="molecule type" value="Genomic_DNA"/>
</dbReference>
<organism evidence="1 2">
    <name type="scientific">Mycobacterium tuberculosis str. Haarlem/NITR202</name>
    <dbReference type="NCBI Taxonomy" id="1304279"/>
    <lineage>
        <taxon>Bacteria</taxon>
        <taxon>Bacillati</taxon>
        <taxon>Actinomycetota</taxon>
        <taxon>Actinomycetes</taxon>
        <taxon>Mycobacteriales</taxon>
        <taxon>Mycobacteriaceae</taxon>
        <taxon>Mycobacterium</taxon>
        <taxon>Mycobacterium tuberculosis complex</taxon>
    </lineage>
</organism>
<reference evidence="1 2" key="1">
    <citation type="journal article" date="2013" name="Genome Announc.">
        <title>Whole-Genome Sequences of Four Clinical Isolates of Mycobacterium tuberculosis from Tamil Nadu, South India.</title>
        <authorList>
            <person name="Narayanan S."/>
            <person name="Deshpande U."/>
        </authorList>
    </citation>
    <scope>NUCLEOTIDE SEQUENCE [LARGE SCALE GENOMIC DNA]</scope>
    <source>
        <strain evidence="1 2">Haarlem/NITR202</strain>
    </source>
</reference>